<dbReference type="Proteomes" id="UP000241769">
    <property type="component" value="Unassembled WGS sequence"/>
</dbReference>
<dbReference type="GO" id="GO:0048487">
    <property type="term" value="F:beta-tubulin binding"/>
    <property type="evidence" value="ECO:0007669"/>
    <property type="project" value="InterPro"/>
</dbReference>
<feature type="region of interest" description="Disordered" evidence="2">
    <location>
        <begin position="309"/>
        <end position="331"/>
    </location>
</feature>
<evidence type="ECO:0000256" key="1">
    <source>
        <dbReference type="ARBA" id="ARBA00023186"/>
    </source>
</evidence>
<evidence type="ECO:0000256" key="2">
    <source>
        <dbReference type="SAM" id="MobiDB-lite"/>
    </source>
</evidence>
<dbReference type="AlphaFoldDB" id="A0A2P6NUI3"/>
<dbReference type="STRING" id="1890364.A0A2P6NUI3"/>
<reference evidence="5 6" key="1">
    <citation type="journal article" date="2018" name="Genome Biol. Evol.">
        <title>Multiple Roots of Fruiting Body Formation in Amoebozoa.</title>
        <authorList>
            <person name="Hillmann F."/>
            <person name="Forbes G."/>
            <person name="Novohradska S."/>
            <person name="Ferling I."/>
            <person name="Riege K."/>
            <person name="Groth M."/>
            <person name="Westermann M."/>
            <person name="Marz M."/>
            <person name="Spaller T."/>
            <person name="Winckler T."/>
            <person name="Schaap P."/>
            <person name="Glockner G."/>
        </authorList>
    </citation>
    <scope>NUCLEOTIDE SEQUENCE [LARGE SCALE GENOMIC DNA]</scope>
    <source>
        <strain evidence="5 6">Jena</strain>
    </source>
</reference>
<evidence type="ECO:0000259" key="3">
    <source>
        <dbReference type="Pfam" id="PF12612"/>
    </source>
</evidence>
<dbReference type="Pfam" id="PF23579">
    <property type="entry name" value="ARM_TBCD"/>
    <property type="match status" value="1"/>
</dbReference>
<accession>A0A2P6NUI3</accession>
<name>A0A2P6NUI3_9EUKA</name>
<dbReference type="InterPro" id="IPR033162">
    <property type="entry name" value="TBCD"/>
</dbReference>
<dbReference type="Gene3D" id="1.25.10.10">
    <property type="entry name" value="Leucine-rich Repeat Variant"/>
    <property type="match status" value="2"/>
</dbReference>
<dbReference type="GO" id="GO:0000226">
    <property type="term" value="P:microtubule cytoskeleton organization"/>
    <property type="evidence" value="ECO:0007669"/>
    <property type="project" value="TreeGrafter"/>
</dbReference>
<dbReference type="InterPro" id="IPR011989">
    <property type="entry name" value="ARM-like"/>
</dbReference>
<dbReference type="SUPFAM" id="SSF48371">
    <property type="entry name" value="ARM repeat"/>
    <property type="match status" value="1"/>
</dbReference>
<feature type="domain" description="Tubulin-folding cofactor D ARM repeats" evidence="4">
    <location>
        <begin position="273"/>
        <end position="506"/>
    </location>
</feature>
<keyword evidence="1" id="KW-0143">Chaperone</keyword>
<evidence type="ECO:0000259" key="4">
    <source>
        <dbReference type="Pfam" id="PF25767"/>
    </source>
</evidence>
<dbReference type="GO" id="GO:0005096">
    <property type="term" value="F:GTPase activator activity"/>
    <property type="evidence" value="ECO:0007669"/>
    <property type="project" value="InterPro"/>
</dbReference>
<dbReference type="PANTHER" id="PTHR12658">
    <property type="entry name" value="BETA-TUBULIN COFACTOR D"/>
    <property type="match status" value="1"/>
</dbReference>
<evidence type="ECO:0000313" key="5">
    <source>
        <dbReference type="EMBL" id="PRP87633.1"/>
    </source>
</evidence>
<dbReference type="InterPro" id="IPR022577">
    <property type="entry name" value="TBCD_C"/>
</dbReference>
<evidence type="ECO:0000313" key="6">
    <source>
        <dbReference type="Proteomes" id="UP000241769"/>
    </source>
</evidence>
<dbReference type="InParanoid" id="A0A2P6NUI3"/>
<dbReference type="Pfam" id="PF25767">
    <property type="entry name" value="ARM_TBCD_2nd"/>
    <property type="match status" value="1"/>
</dbReference>
<dbReference type="FunCoup" id="A0A2P6NUI3">
    <property type="interactions" value="717"/>
</dbReference>
<dbReference type="Pfam" id="PF12612">
    <property type="entry name" value="TFCD_C"/>
    <property type="match status" value="1"/>
</dbReference>
<gene>
    <name evidence="5" type="ORF">PROFUN_04660</name>
</gene>
<feature type="region of interest" description="Disordered" evidence="2">
    <location>
        <begin position="669"/>
        <end position="689"/>
    </location>
</feature>
<comment type="caution">
    <text evidence="5">The sequence shown here is derived from an EMBL/GenBank/DDBJ whole genome shotgun (WGS) entry which is preliminary data.</text>
</comment>
<dbReference type="OrthoDB" id="10253476at2759"/>
<keyword evidence="6" id="KW-1185">Reference proteome</keyword>
<sequence>MDVSVDVPVVEEHDSNAGHLYTYVEEAKELEEFMRETVESPEKRKQRERFDRFGLILERYQEQPQLLDSMLEGMVVPLMQLARENTENIEELNNLLRAVYVLTKVRGYKTVERFFPHEVIDFERTLTLLENQKSDDFESWETRYVLLLWFSIIVIIPFDLIRFDSNTGGVSLMDRIINVSKRYLQDSGRTREAAAILLSRALTRPDSGKYLHEFFLWSSHYLTSNETKNPFLITGIFAALAAISKRGKRQELLEELPIIFSCLDRVKLNSVAHRKLLVKLVQRIGLTFLKPKIASWRYQRGNRSILTNLGKGGEKKETSEREVTEEEEETDVPEEIESVIEHLIRGLKDKDTVVRWSSAKGIGRITSRLPKEFADEVVGSFMDFFNIGEGDEAWHGACLALAELAKRGLLLPSRLESVIPLVINALQYDERRGAHSVGAHVRDAACYVCWAFGRAYSPQVMREYVAKLSNALMVVMVYDREVNCRRAAAAAFQENVGRQGSFPHGIDIITTADFFTVAVRNDSYTKISPVIAEFEEYRKSLIDHLAIVKINHWDRSLRELSAETIGLLTEKEPTYIVEKVLPSLLVSSLDPDDLGMRHGSILAVSHIIKATHKLNIELNEQTRFSIIELVPSVEKNRLYRGKGGEIMRHGICQLIEAIATAKIPLVRADPSQRPSQEVEGGVKKGIPSRGKEKSIGMILQDTIDENIRYPLEDIQEIAVKAMRSFSRNCYSNPPKKSAMDLIDRYVKTLLTEENVATRRGMSLALGSLPRHFILPKLDEILDALITSSKMESRSDRRDAETRRNSVKSIIDLVQEIGFGSEEVSSRRDKIFSAFLTCANDYAIDNRGDVGSWVREAAVKAMYRFVMGRLECQDLPEGVVKVTEGISKKMIYKLLILSLDRIDRLRGVAGKLLLRTLHHDPPVPFIPHHDHLNKLIPSNSPDKWAVRLQAFHVLTPLLQFEDLRESVLFGIIPTIGSSTATPILESSNALLEYVKNAEGRGEEQLVRDIGKKITSMLQKYHKTDRFVSSCFKVCAQLLSNGCLSHKNDNDTFDVDLLDVTQKIVFQSRDLSKVTAGIYVFCWLLLFPDPVRSKSFQILLQLLTSEYPKVRRLTAEEMYVRVLTDEYIVESEHVDQVMNILSTRKWDGGVTASMEEDKEKLYSLLRLEKPTETSTLSANKKGGAGVDLEYADLVKEAGY</sequence>
<dbReference type="GO" id="GO:0007023">
    <property type="term" value="P:post-chaperonin tubulin folding pathway"/>
    <property type="evidence" value="ECO:0007669"/>
    <property type="project" value="InterPro"/>
</dbReference>
<dbReference type="InterPro" id="IPR058033">
    <property type="entry name" value="ARM_TBCD_2nd"/>
</dbReference>
<proteinExistence type="predicted"/>
<dbReference type="EMBL" id="MDYQ01000019">
    <property type="protein sequence ID" value="PRP87633.1"/>
    <property type="molecule type" value="Genomic_DNA"/>
</dbReference>
<dbReference type="PANTHER" id="PTHR12658:SF0">
    <property type="entry name" value="TUBULIN-SPECIFIC CHAPERONE D"/>
    <property type="match status" value="1"/>
</dbReference>
<dbReference type="GO" id="GO:0007021">
    <property type="term" value="P:tubulin complex assembly"/>
    <property type="evidence" value="ECO:0007669"/>
    <property type="project" value="InterPro"/>
</dbReference>
<organism evidence="5 6">
    <name type="scientific">Planoprotostelium fungivorum</name>
    <dbReference type="NCBI Taxonomy" id="1890364"/>
    <lineage>
        <taxon>Eukaryota</taxon>
        <taxon>Amoebozoa</taxon>
        <taxon>Evosea</taxon>
        <taxon>Variosea</taxon>
        <taxon>Cavosteliida</taxon>
        <taxon>Cavosteliaceae</taxon>
        <taxon>Planoprotostelium</taxon>
    </lineage>
</organism>
<feature type="domain" description="Tubulin-folding cofactor D C-terminal" evidence="3">
    <location>
        <begin position="888"/>
        <end position="1071"/>
    </location>
</feature>
<protein>
    <submittedName>
        <fullName evidence="5">Beta-tubulin cofactor D</fullName>
    </submittedName>
</protein>
<dbReference type="InterPro" id="IPR016024">
    <property type="entry name" value="ARM-type_fold"/>
</dbReference>
<feature type="compositionally biased region" description="Basic and acidic residues" evidence="2">
    <location>
        <begin position="312"/>
        <end position="322"/>
    </location>
</feature>